<evidence type="ECO:0000256" key="4">
    <source>
        <dbReference type="SAM" id="MobiDB-lite"/>
    </source>
</evidence>
<dbReference type="GO" id="GO:0005524">
    <property type="term" value="F:ATP binding"/>
    <property type="evidence" value="ECO:0007669"/>
    <property type="project" value="InterPro"/>
</dbReference>
<dbReference type="Proteomes" id="UP000054279">
    <property type="component" value="Unassembled WGS sequence"/>
</dbReference>
<dbReference type="InterPro" id="IPR011009">
    <property type="entry name" value="Kinase-like_dom_sf"/>
</dbReference>
<sequence length="703" mass="77447">MPTCSDCKVSYPKLSGDKCGHCIKGEGKHGDALHKVQNAPYCRACSIVYKEMDGLICADSDDGDDGRIEEIEANGGASSHTVLPATTQHLLSRVEHHSSTASDHRLTKPAKNHGLQKADNYKFLKQKAYGDAVKKMSGTTRQTASKDVTFIICLYMYNLKNRLVKLPIDSLNVSAKPTVKVNKVLELALSRAQEAFLKNPQTRDHSTPPKFDLENVEFSSLKSKNLASRAIVFDEESLSLTLSRYFENLKAGSMLSENLVIGKRKKDQEPRRRSKRFHFSESDDDEPSVFSSPPAHAGKSERVTRSTTRNARVALEVSAHVVSPAADEVEQEDTGLETLEPFMSPYHCRPRCQPIFDLSNYDMHIFCCVLTTVIPNGEIFLHQSNIEEAILVHKNWPLHRNALKGPMDGYLGKGVQKYAFKGYIGNSQFAVFLLGGLHFMSGVEDAAHSRMIREEYLSLIKADYHLKAFKECASCYHVQLPVEDCEAMPPLSYGAPDTRTMHNTTFFAAPFLDFTGRTEIHFTGGDGVPRDHKGEIDDIIAAFTHSTLIDSSHTVIVTDIQGNQAGNWWDGDKGRDVINSFLAAHICNNYCCRLRLEGASPKSIPPLTTLPIPQSSAVLTRSEVHPLVALSNMPLQATGHAVSAIRRLQVPPISGAQPATPVDIGDCMLPPFSQLVSALPATPPHNSSRAKGRGPLRTGKDYG</sequence>
<evidence type="ECO:0000313" key="6">
    <source>
        <dbReference type="EMBL" id="KIJ29103.1"/>
    </source>
</evidence>
<dbReference type="CDD" id="cd04515">
    <property type="entry name" value="Alpha_kinase"/>
    <property type="match status" value="1"/>
</dbReference>
<dbReference type="OrthoDB" id="301415at2759"/>
<keyword evidence="2" id="KW-0808">Transferase</keyword>
<dbReference type="SUPFAM" id="SSF56112">
    <property type="entry name" value="Protein kinase-like (PK-like)"/>
    <property type="match status" value="1"/>
</dbReference>
<reference evidence="6 7" key="1">
    <citation type="submission" date="2014-06" db="EMBL/GenBank/DDBJ databases">
        <title>Evolutionary Origins and Diversification of the Mycorrhizal Mutualists.</title>
        <authorList>
            <consortium name="DOE Joint Genome Institute"/>
            <consortium name="Mycorrhizal Genomics Consortium"/>
            <person name="Kohler A."/>
            <person name="Kuo A."/>
            <person name="Nagy L.G."/>
            <person name="Floudas D."/>
            <person name="Copeland A."/>
            <person name="Barry K.W."/>
            <person name="Cichocki N."/>
            <person name="Veneault-Fourrey C."/>
            <person name="LaButti K."/>
            <person name="Lindquist E.A."/>
            <person name="Lipzen A."/>
            <person name="Lundell T."/>
            <person name="Morin E."/>
            <person name="Murat C."/>
            <person name="Riley R."/>
            <person name="Ohm R."/>
            <person name="Sun H."/>
            <person name="Tunlid A."/>
            <person name="Henrissat B."/>
            <person name="Grigoriev I.V."/>
            <person name="Hibbett D.S."/>
            <person name="Martin F."/>
        </authorList>
    </citation>
    <scope>NUCLEOTIDE SEQUENCE [LARGE SCALE GENOMIC DNA]</scope>
    <source>
        <strain evidence="6 7">SS14</strain>
    </source>
</reference>
<feature type="region of interest" description="Disordered" evidence="4">
    <location>
        <begin position="263"/>
        <end position="308"/>
    </location>
</feature>
<feature type="domain" description="Alpha-type protein kinase" evidence="5">
    <location>
        <begin position="454"/>
        <end position="591"/>
    </location>
</feature>
<dbReference type="AlphaFoldDB" id="A0A0C9THW8"/>
<keyword evidence="7" id="KW-1185">Reference proteome</keyword>
<proteinExistence type="predicted"/>
<dbReference type="GO" id="GO:0004674">
    <property type="term" value="F:protein serine/threonine kinase activity"/>
    <property type="evidence" value="ECO:0007669"/>
    <property type="project" value="UniProtKB-KW"/>
</dbReference>
<evidence type="ECO:0000259" key="5">
    <source>
        <dbReference type="Pfam" id="PF02816"/>
    </source>
</evidence>
<dbReference type="EMBL" id="KN837290">
    <property type="protein sequence ID" value="KIJ29103.1"/>
    <property type="molecule type" value="Genomic_DNA"/>
</dbReference>
<evidence type="ECO:0000256" key="1">
    <source>
        <dbReference type="ARBA" id="ARBA00022527"/>
    </source>
</evidence>
<dbReference type="InterPro" id="IPR004166">
    <property type="entry name" value="a-kinase_dom"/>
</dbReference>
<organism evidence="6 7">
    <name type="scientific">Sphaerobolus stellatus (strain SS14)</name>
    <dbReference type="NCBI Taxonomy" id="990650"/>
    <lineage>
        <taxon>Eukaryota</taxon>
        <taxon>Fungi</taxon>
        <taxon>Dikarya</taxon>
        <taxon>Basidiomycota</taxon>
        <taxon>Agaricomycotina</taxon>
        <taxon>Agaricomycetes</taxon>
        <taxon>Phallomycetidae</taxon>
        <taxon>Geastrales</taxon>
        <taxon>Sphaerobolaceae</taxon>
        <taxon>Sphaerobolus</taxon>
    </lineage>
</organism>
<evidence type="ECO:0000256" key="3">
    <source>
        <dbReference type="ARBA" id="ARBA00022777"/>
    </source>
</evidence>
<gene>
    <name evidence="6" type="ORF">M422DRAFT_269524</name>
</gene>
<evidence type="ECO:0000313" key="7">
    <source>
        <dbReference type="Proteomes" id="UP000054279"/>
    </source>
</evidence>
<keyword evidence="1" id="KW-0723">Serine/threonine-protein kinase</keyword>
<evidence type="ECO:0000256" key="2">
    <source>
        <dbReference type="ARBA" id="ARBA00022679"/>
    </source>
</evidence>
<name>A0A0C9THW8_SPHS4</name>
<dbReference type="HOGENOM" id="CLU_408901_0_0_1"/>
<dbReference type="Pfam" id="PF02816">
    <property type="entry name" value="Alpha_kinase"/>
    <property type="match status" value="1"/>
</dbReference>
<protein>
    <recommendedName>
        <fullName evidence="5">Alpha-type protein kinase domain-containing protein</fullName>
    </recommendedName>
</protein>
<accession>A0A0C9THW8</accession>
<dbReference type="Gene3D" id="3.20.200.10">
    <property type="entry name" value="MHCK/EF2 kinase"/>
    <property type="match status" value="1"/>
</dbReference>
<feature type="region of interest" description="Disordered" evidence="4">
    <location>
        <begin position="678"/>
        <end position="703"/>
    </location>
</feature>
<keyword evidence="3" id="KW-0418">Kinase</keyword>